<organism evidence="1 2">
    <name type="scientific">Catellatospora coxensis</name>
    <dbReference type="NCBI Taxonomy" id="310354"/>
    <lineage>
        <taxon>Bacteria</taxon>
        <taxon>Bacillati</taxon>
        <taxon>Actinomycetota</taxon>
        <taxon>Actinomycetes</taxon>
        <taxon>Micromonosporales</taxon>
        <taxon>Micromonosporaceae</taxon>
        <taxon>Catellatospora</taxon>
    </lineage>
</organism>
<gene>
    <name evidence="1" type="ORF">Cco03nite_10130</name>
</gene>
<reference evidence="1 2" key="1">
    <citation type="submission" date="2021-01" db="EMBL/GenBank/DDBJ databases">
        <title>Whole genome shotgun sequence of Catellatospora coxensis NBRC 107359.</title>
        <authorList>
            <person name="Komaki H."/>
            <person name="Tamura T."/>
        </authorList>
    </citation>
    <scope>NUCLEOTIDE SEQUENCE [LARGE SCALE GENOMIC DNA]</scope>
    <source>
        <strain evidence="1 2">NBRC 107359</strain>
    </source>
</reference>
<sequence length="71" mass="7519">MYVTADHALCLIDQAVATGGTTAHDAGSLRSAIREAFASNAPVEHIATRARTSIHDVLTVVNEMYAGRADH</sequence>
<name>A0A8J3KKL4_9ACTN</name>
<accession>A0A8J3KKL4</accession>
<dbReference type="EMBL" id="BONI01000006">
    <property type="protein sequence ID" value="GIG04313.1"/>
    <property type="molecule type" value="Genomic_DNA"/>
</dbReference>
<comment type="caution">
    <text evidence="1">The sequence shown here is derived from an EMBL/GenBank/DDBJ whole genome shotgun (WGS) entry which is preliminary data.</text>
</comment>
<dbReference type="RefSeq" id="WP_203688900.1">
    <property type="nucleotide sequence ID" value="NZ_BAAALC010000008.1"/>
</dbReference>
<dbReference type="AlphaFoldDB" id="A0A8J3KKL4"/>
<protein>
    <submittedName>
        <fullName evidence="1">Uncharacterized protein</fullName>
    </submittedName>
</protein>
<evidence type="ECO:0000313" key="2">
    <source>
        <dbReference type="Proteomes" id="UP000630887"/>
    </source>
</evidence>
<evidence type="ECO:0000313" key="1">
    <source>
        <dbReference type="EMBL" id="GIG04313.1"/>
    </source>
</evidence>
<dbReference type="Proteomes" id="UP000630887">
    <property type="component" value="Unassembled WGS sequence"/>
</dbReference>
<keyword evidence="2" id="KW-1185">Reference proteome</keyword>
<proteinExistence type="predicted"/>